<evidence type="ECO:0000256" key="1">
    <source>
        <dbReference type="SAM" id="Coils"/>
    </source>
</evidence>
<keyword evidence="4" id="KW-1185">Reference proteome</keyword>
<sequence>MSDDNGSPQGEPTGEPQGDSHGDPSGEVPKTFTQEEVDKLVGKTRTEERRKVSEKYADYDELKKAADDKKTIEQRFADLEQKFQQSEANGLRLRIAGQFGISTKPAEDGGPSDAELFLTGTDEDTLTAQAKRLADRVAEQAKAETERKKKNPTVPKEGTSTQTGTTTEEDDRAFARTFFGGSS</sequence>
<keyword evidence="1" id="KW-0175">Coiled coil</keyword>
<feature type="compositionally biased region" description="Basic and acidic residues" evidence="2">
    <location>
        <begin position="36"/>
        <end position="52"/>
    </location>
</feature>
<reference evidence="4" key="1">
    <citation type="submission" date="2017-10" db="EMBL/GenBank/DDBJ databases">
        <authorList>
            <person name="Banno H."/>
            <person name="Chua N.-H."/>
        </authorList>
    </citation>
    <scope>NUCLEOTIDE SEQUENCE [LARGE SCALE GENOMIC DNA]</scope>
</reference>
<dbReference type="Proteomes" id="UP000240944">
    <property type="component" value="Segment"/>
</dbReference>
<feature type="compositionally biased region" description="Basic and acidic residues" evidence="2">
    <location>
        <begin position="133"/>
        <end position="147"/>
    </location>
</feature>
<feature type="coiled-coil region" evidence="1">
    <location>
        <begin position="62"/>
        <end position="89"/>
    </location>
</feature>
<organism evidence="3 4">
    <name type="scientific">Gordonia phage BENtherdunthat</name>
    <dbReference type="NCBI Taxonomy" id="2047830"/>
    <lineage>
        <taxon>Viruses</taxon>
        <taxon>Duplodnaviria</taxon>
        <taxon>Heunggongvirae</taxon>
        <taxon>Uroviricota</taxon>
        <taxon>Caudoviricetes</taxon>
        <taxon>Langleyhallvirinae</taxon>
        <taxon>Getalongvirus</taxon>
        <taxon>Getalongvirus bentherdunthat</taxon>
    </lineage>
</organism>
<protein>
    <submittedName>
        <fullName evidence="3">Scaffolding protein</fullName>
    </submittedName>
</protein>
<gene>
    <name evidence="3" type="ORF">SEA_BENTHERDUNTHAT_6</name>
</gene>
<accession>A0A2H4PEW6</accession>
<name>A0A2H4PEW6_9CAUD</name>
<proteinExistence type="predicted"/>
<feature type="region of interest" description="Disordered" evidence="2">
    <location>
        <begin position="133"/>
        <end position="183"/>
    </location>
</feature>
<evidence type="ECO:0000313" key="4">
    <source>
        <dbReference type="Proteomes" id="UP000240944"/>
    </source>
</evidence>
<feature type="compositionally biased region" description="Polar residues" evidence="2">
    <location>
        <begin position="1"/>
        <end position="10"/>
    </location>
</feature>
<dbReference type="EMBL" id="MG099939">
    <property type="protein sequence ID" value="ATW60776.1"/>
    <property type="molecule type" value="Genomic_DNA"/>
</dbReference>
<feature type="compositionally biased region" description="Low complexity" evidence="2">
    <location>
        <begin position="157"/>
        <end position="166"/>
    </location>
</feature>
<evidence type="ECO:0000256" key="2">
    <source>
        <dbReference type="SAM" id="MobiDB-lite"/>
    </source>
</evidence>
<evidence type="ECO:0000313" key="3">
    <source>
        <dbReference type="EMBL" id="ATW60776.1"/>
    </source>
</evidence>
<feature type="region of interest" description="Disordered" evidence="2">
    <location>
        <begin position="1"/>
        <end position="52"/>
    </location>
</feature>